<dbReference type="EMBL" id="JYDJ01000227">
    <property type="protein sequence ID" value="KRX39611.1"/>
    <property type="molecule type" value="Genomic_DNA"/>
</dbReference>
<protein>
    <submittedName>
        <fullName evidence="1">Uncharacterized protein</fullName>
    </submittedName>
</protein>
<accession>A0A0V0TKQ1</accession>
<comment type="caution">
    <text evidence="1">The sequence shown here is derived from an EMBL/GenBank/DDBJ whole genome shotgun (WGS) entry which is preliminary data.</text>
</comment>
<proteinExistence type="predicted"/>
<evidence type="ECO:0000313" key="2">
    <source>
        <dbReference type="Proteomes" id="UP000055048"/>
    </source>
</evidence>
<name>A0A0V0TKQ1_9BILA</name>
<reference evidence="1 2" key="1">
    <citation type="submission" date="2015-01" db="EMBL/GenBank/DDBJ databases">
        <title>Evolution of Trichinella species and genotypes.</title>
        <authorList>
            <person name="Korhonen P.K."/>
            <person name="Edoardo P."/>
            <person name="Giuseppe L.R."/>
            <person name="Gasser R.B."/>
        </authorList>
    </citation>
    <scope>NUCLEOTIDE SEQUENCE [LARGE SCALE GENOMIC DNA]</scope>
    <source>
        <strain evidence="1">ISS417</strain>
    </source>
</reference>
<keyword evidence="2" id="KW-1185">Reference proteome</keyword>
<dbReference type="AlphaFoldDB" id="A0A0V0TKQ1"/>
<evidence type="ECO:0000313" key="1">
    <source>
        <dbReference type="EMBL" id="KRX39611.1"/>
    </source>
</evidence>
<organism evidence="1 2">
    <name type="scientific">Trichinella murrelli</name>
    <dbReference type="NCBI Taxonomy" id="144512"/>
    <lineage>
        <taxon>Eukaryota</taxon>
        <taxon>Metazoa</taxon>
        <taxon>Ecdysozoa</taxon>
        <taxon>Nematoda</taxon>
        <taxon>Enoplea</taxon>
        <taxon>Dorylaimia</taxon>
        <taxon>Trichinellida</taxon>
        <taxon>Trichinellidae</taxon>
        <taxon>Trichinella</taxon>
    </lineage>
</organism>
<gene>
    <name evidence="1" type="ORF">T05_15606</name>
</gene>
<dbReference type="Proteomes" id="UP000055048">
    <property type="component" value="Unassembled WGS sequence"/>
</dbReference>
<sequence length="74" mass="8704">MQNVAAYHNESLKALSYYRLFRCPIGFCCPIVDSSEVFYCDLSQHASLHWSKYFQLFYMKYDSNTSSKATQKIQ</sequence>